<dbReference type="InterPro" id="IPR002716">
    <property type="entry name" value="PIN_dom"/>
</dbReference>
<evidence type="ECO:0000313" key="3">
    <source>
        <dbReference type="Proteomes" id="UP000178603"/>
    </source>
</evidence>
<dbReference type="EMBL" id="MGGW01000004">
    <property type="protein sequence ID" value="OGM55245.1"/>
    <property type="molecule type" value="Genomic_DNA"/>
</dbReference>
<dbReference type="InterPro" id="IPR029060">
    <property type="entry name" value="PIN-like_dom_sf"/>
</dbReference>
<comment type="caution">
    <text evidence="2">The sequence shown here is derived from an EMBL/GenBank/DDBJ whole genome shotgun (WGS) entry which is preliminary data.</text>
</comment>
<organism evidence="2 3">
    <name type="scientific">Candidatus Woesebacteria bacterium RIFCSPHIGHO2_12_FULL_41_24</name>
    <dbReference type="NCBI Taxonomy" id="1802510"/>
    <lineage>
        <taxon>Bacteria</taxon>
        <taxon>Candidatus Woeseibacteriota</taxon>
    </lineage>
</organism>
<accession>A0A1F8AVI4</accession>
<feature type="domain" description="PIN" evidence="1">
    <location>
        <begin position="5"/>
        <end position="127"/>
    </location>
</feature>
<dbReference type="Proteomes" id="UP000178603">
    <property type="component" value="Unassembled WGS sequence"/>
</dbReference>
<dbReference type="SUPFAM" id="SSF88723">
    <property type="entry name" value="PIN domain-like"/>
    <property type="match status" value="1"/>
</dbReference>
<dbReference type="Gene3D" id="3.40.50.1010">
    <property type="entry name" value="5'-nuclease"/>
    <property type="match status" value="1"/>
</dbReference>
<dbReference type="Pfam" id="PF01850">
    <property type="entry name" value="PIN"/>
    <property type="match status" value="1"/>
</dbReference>
<proteinExistence type="predicted"/>
<reference evidence="2 3" key="1">
    <citation type="journal article" date="2016" name="Nat. Commun.">
        <title>Thousands of microbial genomes shed light on interconnected biogeochemical processes in an aquifer system.</title>
        <authorList>
            <person name="Anantharaman K."/>
            <person name="Brown C.T."/>
            <person name="Hug L.A."/>
            <person name="Sharon I."/>
            <person name="Castelle C.J."/>
            <person name="Probst A.J."/>
            <person name="Thomas B.C."/>
            <person name="Singh A."/>
            <person name="Wilkins M.J."/>
            <person name="Karaoz U."/>
            <person name="Brodie E.L."/>
            <person name="Williams K.H."/>
            <person name="Hubbard S.S."/>
            <person name="Banfield J.F."/>
        </authorList>
    </citation>
    <scope>NUCLEOTIDE SEQUENCE [LARGE SCALE GENOMIC DNA]</scope>
</reference>
<dbReference type="AlphaFoldDB" id="A0A1F8AVI4"/>
<protein>
    <recommendedName>
        <fullName evidence="1">PIN domain-containing protein</fullName>
    </recommendedName>
</protein>
<name>A0A1F8AVI4_9BACT</name>
<evidence type="ECO:0000313" key="2">
    <source>
        <dbReference type="EMBL" id="OGM55245.1"/>
    </source>
</evidence>
<evidence type="ECO:0000259" key="1">
    <source>
        <dbReference type="Pfam" id="PF01850"/>
    </source>
</evidence>
<sequence>MITCVFDTNVLLRLFLRDIESQFLETTRVLKEIEDEKSTGKLSALVVAETIWTFESVYKLNRKIVIEKLLSLVALKNIKIIEVKKDVLVEILKRMIGNKLDFVDVYLSKIATKKEIFSFDRDFKKLYR</sequence>
<gene>
    <name evidence="2" type="ORF">A3E44_03090</name>
</gene>